<dbReference type="EMBL" id="LATX01001469">
    <property type="protein sequence ID" value="KTB41392.1"/>
    <property type="molecule type" value="Genomic_DNA"/>
</dbReference>
<reference evidence="1 2" key="1">
    <citation type="submission" date="2015-12" db="EMBL/GenBank/DDBJ databases">
        <title>Draft genome sequence of Moniliophthora roreri, the causal agent of frosty pod rot of cacao.</title>
        <authorList>
            <person name="Aime M.C."/>
            <person name="Diaz-Valderrama J.R."/>
            <person name="Kijpornyongpan T."/>
            <person name="Phillips-Mora W."/>
        </authorList>
    </citation>
    <scope>NUCLEOTIDE SEQUENCE [LARGE SCALE GENOMIC DNA]</scope>
    <source>
        <strain evidence="1 2">MCA 2952</strain>
    </source>
</reference>
<name>A0A0W0FYN3_MONRR</name>
<protein>
    <submittedName>
        <fullName evidence="1">Uncharacterized protein</fullName>
    </submittedName>
</protein>
<dbReference type="AlphaFoldDB" id="A0A0W0FYN3"/>
<evidence type="ECO:0000313" key="1">
    <source>
        <dbReference type="EMBL" id="KTB41392.1"/>
    </source>
</evidence>
<sequence>MFFVFCEHFEVEHFNKREST</sequence>
<dbReference type="Proteomes" id="UP000054988">
    <property type="component" value="Unassembled WGS sequence"/>
</dbReference>
<comment type="caution">
    <text evidence="1">The sequence shown here is derived from an EMBL/GenBank/DDBJ whole genome shotgun (WGS) entry which is preliminary data.</text>
</comment>
<organism evidence="1 2">
    <name type="scientific">Moniliophthora roreri</name>
    <name type="common">Frosty pod rot fungus</name>
    <name type="synonym">Monilia roreri</name>
    <dbReference type="NCBI Taxonomy" id="221103"/>
    <lineage>
        <taxon>Eukaryota</taxon>
        <taxon>Fungi</taxon>
        <taxon>Dikarya</taxon>
        <taxon>Basidiomycota</taxon>
        <taxon>Agaricomycotina</taxon>
        <taxon>Agaricomycetes</taxon>
        <taxon>Agaricomycetidae</taxon>
        <taxon>Agaricales</taxon>
        <taxon>Marasmiineae</taxon>
        <taxon>Marasmiaceae</taxon>
        <taxon>Moniliophthora</taxon>
    </lineage>
</organism>
<evidence type="ECO:0000313" key="2">
    <source>
        <dbReference type="Proteomes" id="UP000054988"/>
    </source>
</evidence>
<accession>A0A0W0FYN3</accession>
<gene>
    <name evidence="1" type="ORF">WG66_6025</name>
</gene>
<proteinExistence type="predicted"/>